<comment type="caution">
    <text evidence="3">The sequence shown here is derived from an EMBL/GenBank/DDBJ whole genome shotgun (WGS) entry which is preliminary data.</text>
</comment>
<dbReference type="GO" id="GO:0009289">
    <property type="term" value="C:pilus"/>
    <property type="evidence" value="ECO:0007669"/>
    <property type="project" value="InterPro"/>
</dbReference>
<dbReference type="Proteomes" id="UP000065521">
    <property type="component" value="Unassembled WGS sequence"/>
</dbReference>
<evidence type="ECO:0000313" key="4">
    <source>
        <dbReference type="Proteomes" id="UP000065521"/>
    </source>
</evidence>
<dbReference type="InterPro" id="IPR036937">
    <property type="entry name" value="Adhesion_dom_fimbrial_sf"/>
</dbReference>
<dbReference type="EMBL" id="LOTN01000068">
    <property type="protein sequence ID" value="KUZ82494.1"/>
    <property type="molecule type" value="Genomic_DNA"/>
</dbReference>
<proteinExistence type="predicted"/>
<dbReference type="PANTHER" id="PTHR33420:SF3">
    <property type="entry name" value="FIMBRIAL SUBUNIT ELFA"/>
    <property type="match status" value="1"/>
</dbReference>
<dbReference type="InterPro" id="IPR008966">
    <property type="entry name" value="Adhesion_dom_sf"/>
</dbReference>
<dbReference type="RefSeq" id="WP_059636972.1">
    <property type="nucleotide sequence ID" value="NZ_LOTK01000032.1"/>
</dbReference>
<feature type="domain" description="Fimbrial-type adhesion" evidence="2">
    <location>
        <begin position="42"/>
        <end position="188"/>
    </location>
</feature>
<dbReference type="PANTHER" id="PTHR33420">
    <property type="entry name" value="FIMBRIAL SUBUNIT ELFA-RELATED"/>
    <property type="match status" value="1"/>
</dbReference>
<keyword evidence="1" id="KW-0732">Signal</keyword>
<dbReference type="InterPro" id="IPR000259">
    <property type="entry name" value="Adhesion_dom_fimbrial"/>
</dbReference>
<dbReference type="GO" id="GO:0043709">
    <property type="term" value="P:cell adhesion involved in single-species biofilm formation"/>
    <property type="evidence" value="ECO:0007669"/>
    <property type="project" value="TreeGrafter"/>
</dbReference>
<dbReference type="Gene3D" id="2.60.40.1090">
    <property type="entry name" value="Fimbrial-type adhesion domain"/>
    <property type="match status" value="1"/>
</dbReference>
<dbReference type="InterPro" id="IPR050263">
    <property type="entry name" value="Bact_Fimbrial_Adh_Pro"/>
</dbReference>
<organism evidence="3 4">
    <name type="scientific">Burkholderia ubonensis</name>
    <dbReference type="NCBI Taxonomy" id="101571"/>
    <lineage>
        <taxon>Bacteria</taxon>
        <taxon>Pseudomonadati</taxon>
        <taxon>Pseudomonadota</taxon>
        <taxon>Betaproteobacteria</taxon>
        <taxon>Burkholderiales</taxon>
        <taxon>Burkholderiaceae</taxon>
        <taxon>Burkholderia</taxon>
        <taxon>Burkholderia cepacia complex</taxon>
    </lineage>
</organism>
<sequence length="190" mass="19631">MDRTIRTLASKWIGCIALGAAAATFAWPGGVAWGAGNPTVTIKFQGSYNSVTCTVVGGQENQLVTLPRISTSSLTSAGQTAGSTAFTIPLRCDGSIQAVRVYFQRGATTNANGNLDVEDPNDPASAKGVQVQLLNGDGSSIQVGNAATMTTVNLDASTTTPVPFGARYYATDATTAGKVRTYATFVIQMP</sequence>
<name>A0A102KCB9_9BURK</name>
<accession>A0A102KCB9</accession>
<dbReference type="SUPFAM" id="SSF49401">
    <property type="entry name" value="Bacterial adhesins"/>
    <property type="match status" value="1"/>
</dbReference>
<dbReference type="Pfam" id="PF00419">
    <property type="entry name" value="Fimbrial"/>
    <property type="match status" value="1"/>
</dbReference>
<dbReference type="AlphaFoldDB" id="A0A102KCB9"/>
<reference evidence="3 4" key="1">
    <citation type="submission" date="2015-11" db="EMBL/GenBank/DDBJ databases">
        <title>Expanding the genomic diversity of Burkholderia species for the development of highly accurate diagnostics.</title>
        <authorList>
            <person name="Sahl J."/>
            <person name="Keim P."/>
            <person name="Wagner D."/>
        </authorList>
    </citation>
    <scope>NUCLEOTIDE SEQUENCE [LARGE SCALE GENOMIC DNA]</scope>
    <source>
        <strain evidence="3 4">RF32-BP4</strain>
    </source>
</reference>
<evidence type="ECO:0000259" key="2">
    <source>
        <dbReference type="Pfam" id="PF00419"/>
    </source>
</evidence>
<protein>
    <submittedName>
        <fullName evidence="3">Fimbrial protein</fullName>
    </submittedName>
</protein>
<evidence type="ECO:0000256" key="1">
    <source>
        <dbReference type="ARBA" id="ARBA00022729"/>
    </source>
</evidence>
<gene>
    <name evidence="3" type="ORF">WI38_28855</name>
</gene>
<evidence type="ECO:0000313" key="3">
    <source>
        <dbReference type="EMBL" id="KUZ82494.1"/>
    </source>
</evidence>